<protein>
    <submittedName>
        <fullName evidence="1">Uncharacterized protein</fullName>
    </submittedName>
</protein>
<accession>A0ABW2IU54</accession>
<reference evidence="2" key="1">
    <citation type="journal article" date="2019" name="Int. J. Syst. Evol. Microbiol.">
        <title>The Global Catalogue of Microorganisms (GCM) 10K type strain sequencing project: providing services to taxonomists for standard genome sequencing and annotation.</title>
        <authorList>
            <consortium name="The Broad Institute Genomics Platform"/>
            <consortium name="The Broad Institute Genome Sequencing Center for Infectious Disease"/>
            <person name="Wu L."/>
            <person name="Ma J."/>
        </authorList>
    </citation>
    <scope>NUCLEOTIDE SEQUENCE [LARGE SCALE GENOMIC DNA]</scope>
    <source>
        <strain evidence="2">CCUG 60559</strain>
    </source>
</reference>
<dbReference type="Proteomes" id="UP001596506">
    <property type="component" value="Unassembled WGS sequence"/>
</dbReference>
<dbReference type="EMBL" id="JBHTBD010000002">
    <property type="protein sequence ID" value="MFC7294492.1"/>
    <property type="molecule type" value="Genomic_DNA"/>
</dbReference>
<organism evidence="1 2">
    <name type="scientific">Marinobacter aromaticivorans</name>
    <dbReference type="NCBI Taxonomy" id="1494078"/>
    <lineage>
        <taxon>Bacteria</taxon>
        <taxon>Pseudomonadati</taxon>
        <taxon>Pseudomonadota</taxon>
        <taxon>Gammaproteobacteria</taxon>
        <taxon>Pseudomonadales</taxon>
        <taxon>Marinobacteraceae</taxon>
        <taxon>Marinobacter</taxon>
    </lineage>
</organism>
<name>A0ABW2IU54_9GAMM</name>
<gene>
    <name evidence="1" type="ORF">ACFQQA_07130</name>
</gene>
<keyword evidence="2" id="KW-1185">Reference proteome</keyword>
<proteinExistence type="predicted"/>
<comment type="caution">
    <text evidence="1">The sequence shown here is derived from an EMBL/GenBank/DDBJ whole genome shotgun (WGS) entry which is preliminary data.</text>
</comment>
<evidence type="ECO:0000313" key="1">
    <source>
        <dbReference type="EMBL" id="MFC7294492.1"/>
    </source>
</evidence>
<sequence length="119" mass="13257">MNIKQSLWLLVILSSSVLAETLVIRDFHDREHAFVFKSDGSMVELKELGLEPGVELEITGKEGGQYLFKAPDGEQYRVFVPEVVTNQTATIDIPCDRPQILLADDHRNASARGVGEDCK</sequence>
<evidence type="ECO:0000313" key="2">
    <source>
        <dbReference type="Proteomes" id="UP001596506"/>
    </source>
</evidence>
<dbReference type="RefSeq" id="WP_157807830.1">
    <property type="nucleotide sequence ID" value="NZ_JBHTBD010000002.1"/>
</dbReference>